<dbReference type="Gene3D" id="3.40.50.150">
    <property type="entry name" value="Vaccinia Virus protein VP39"/>
    <property type="match status" value="1"/>
</dbReference>
<evidence type="ECO:0000259" key="9">
    <source>
        <dbReference type="Pfam" id="PF01420"/>
    </source>
</evidence>
<organism evidence="12 13">
    <name type="scientific">Methanospirillum purgamenti</name>
    <dbReference type="NCBI Taxonomy" id="2834276"/>
    <lineage>
        <taxon>Archaea</taxon>
        <taxon>Methanobacteriati</taxon>
        <taxon>Methanobacteriota</taxon>
        <taxon>Stenosarchaea group</taxon>
        <taxon>Methanomicrobia</taxon>
        <taxon>Methanomicrobiales</taxon>
        <taxon>Methanospirillaceae</taxon>
        <taxon>Methanospirillum</taxon>
    </lineage>
</organism>
<gene>
    <name evidence="12" type="ORF">KHC33_02100</name>
</gene>
<dbReference type="SUPFAM" id="SSF116734">
    <property type="entry name" value="DNA methylase specificity domain"/>
    <property type="match status" value="2"/>
</dbReference>
<name>A0A8E7B1X2_9EURY</name>
<comment type="similarity">
    <text evidence="1">Belongs to the type-I restriction system S methylase family.</text>
</comment>
<evidence type="ECO:0000256" key="4">
    <source>
        <dbReference type="ARBA" id="ARBA00022679"/>
    </source>
</evidence>
<comment type="catalytic activity">
    <reaction evidence="8">
        <text>a 2'-deoxyadenosine in DNA + S-adenosyl-L-methionine = an N(6)-methyl-2'-deoxyadenosine in DNA + S-adenosyl-L-homocysteine + H(+)</text>
        <dbReference type="Rhea" id="RHEA:15197"/>
        <dbReference type="Rhea" id="RHEA-COMP:12418"/>
        <dbReference type="Rhea" id="RHEA-COMP:12419"/>
        <dbReference type="ChEBI" id="CHEBI:15378"/>
        <dbReference type="ChEBI" id="CHEBI:57856"/>
        <dbReference type="ChEBI" id="CHEBI:59789"/>
        <dbReference type="ChEBI" id="CHEBI:90615"/>
        <dbReference type="ChEBI" id="CHEBI:90616"/>
        <dbReference type="EC" id="2.1.1.72"/>
    </reaction>
</comment>
<dbReference type="SUPFAM" id="SSF53335">
    <property type="entry name" value="S-adenosyl-L-methionine-dependent methyltransferases"/>
    <property type="match status" value="1"/>
</dbReference>
<evidence type="ECO:0000256" key="3">
    <source>
        <dbReference type="ARBA" id="ARBA00022603"/>
    </source>
</evidence>
<dbReference type="REBASE" id="510355">
    <property type="entry name" value="M2.Msp273VII"/>
</dbReference>
<protein>
    <recommendedName>
        <fullName evidence="2">site-specific DNA-methyltransferase (adenine-specific)</fullName>
        <ecNumber evidence="2">2.1.1.72</ecNumber>
    </recommendedName>
</protein>
<feature type="domain" description="Type I restriction modification DNA specificity" evidence="9">
    <location>
        <begin position="595"/>
        <end position="691"/>
    </location>
</feature>
<reference evidence="12 13" key="1">
    <citation type="submission" date="2021-05" db="EMBL/GenBank/DDBJ databases">
        <title>A novel Methanospirillum isolate from a pyrite-forming mixed culture.</title>
        <authorList>
            <person name="Bunk B."/>
            <person name="Sproer C."/>
            <person name="Spring S."/>
            <person name="Pester M."/>
        </authorList>
    </citation>
    <scope>NUCLEOTIDE SEQUENCE [LARGE SCALE GENOMIC DNA]</scope>
    <source>
        <strain evidence="12 13">J.3.6.1-F.2.7.3</strain>
    </source>
</reference>
<dbReference type="GeneID" id="65095938"/>
<dbReference type="InterPro" id="IPR044946">
    <property type="entry name" value="Restrct_endonuc_typeI_TRD_sf"/>
</dbReference>
<accession>A0A8E7B1X2</accession>
<evidence type="ECO:0000256" key="2">
    <source>
        <dbReference type="ARBA" id="ARBA00011900"/>
    </source>
</evidence>
<dbReference type="KEGG" id="mrtj:KHC33_02100"/>
<evidence type="ECO:0000313" key="12">
    <source>
        <dbReference type="EMBL" id="QVV89349.1"/>
    </source>
</evidence>
<dbReference type="Pfam" id="PF02384">
    <property type="entry name" value="N6_Mtase"/>
    <property type="match status" value="1"/>
</dbReference>
<dbReference type="PANTHER" id="PTHR42933">
    <property type="entry name" value="SLR6095 PROTEIN"/>
    <property type="match status" value="1"/>
</dbReference>
<evidence type="ECO:0000256" key="5">
    <source>
        <dbReference type="ARBA" id="ARBA00022691"/>
    </source>
</evidence>
<proteinExistence type="inferred from homology"/>
<dbReference type="Pfam" id="PF12161">
    <property type="entry name" value="HsdM_N"/>
    <property type="match status" value="1"/>
</dbReference>
<dbReference type="InterPro" id="IPR022749">
    <property type="entry name" value="D12N6_MeTrfase_N"/>
</dbReference>
<dbReference type="InterPro" id="IPR000055">
    <property type="entry name" value="Restrct_endonuc_typeI_TRD"/>
</dbReference>
<dbReference type="PANTHER" id="PTHR42933:SF3">
    <property type="entry name" value="TYPE I RESTRICTION ENZYME MJAVIII METHYLASE SUBUNIT"/>
    <property type="match status" value="1"/>
</dbReference>
<dbReference type="InterPro" id="IPR038333">
    <property type="entry name" value="T1MK-like_N_sf"/>
</dbReference>
<evidence type="ECO:0000259" key="10">
    <source>
        <dbReference type="Pfam" id="PF02384"/>
    </source>
</evidence>
<evidence type="ECO:0000256" key="8">
    <source>
        <dbReference type="ARBA" id="ARBA00047942"/>
    </source>
</evidence>
<keyword evidence="4" id="KW-0808">Transferase</keyword>
<dbReference type="Pfam" id="PF01420">
    <property type="entry name" value="Methylase_S"/>
    <property type="match status" value="2"/>
</dbReference>
<evidence type="ECO:0000256" key="6">
    <source>
        <dbReference type="ARBA" id="ARBA00022747"/>
    </source>
</evidence>
<dbReference type="CDD" id="cd17261">
    <property type="entry name" value="RMtype1_S_EcoKI-TRD2-CR2_like"/>
    <property type="match status" value="1"/>
</dbReference>
<dbReference type="Proteomes" id="UP000680656">
    <property type="component" value="Chromosome"/>
</dbReference>
<feature type="domain" description="DNA methylase adenine-specific" evidence="10">
    <location>
        <begin position="149"/>
        <end position="454"/>
    </location>
</feature>
<dbReference type="RefSeq" id="WP_214420146.1">
    <property type="nucleotide sequence ID" value="NZ_CP075546.1"/>
</dbReference>
<evidence type="ECO:0000313" key="13">
    <source>
        <dbReference type="Proteomes" id="UP000680656"/>
    </source>
</evidence>
<dbReference type="Gene3D" id="3.90.220.20">
    <property type="entry name" value="DNA methylase specificity domains"/>
    <property type="match status" value="2"/>
</dbReference>
<dbReference type="EMBL" id="CP075546">
    <property type="protein sequence ID" value="QVV89349.1"/>
    <property type="molecule type" value="Genomic_DNA"/>
</dbReference>
<feature type="domain" description="N6 adenine-specific DNA methyltransferase N-terminal" evidence="11">
    <location>
        <begin position="10"/>
        <end position="137"/>
    </location>
</feature>
<evidence type="ECO:0000256" key="1">
    <source>
        <dbReference type="ARBA" id="ARBA00010923"/>
    </source>
</evidence>
<keyword evidence="6" id="KW-0680">Restriction system</keyword>
<dbReference type="Gene3D" id="1.20.1260.30">
    <property type="match status" value="1"/>
</dbReference>
<dbReference type="GO" id="GO:0009307">
    <property type="term" value="P:DNA restriction-modification system"/>
    <property type="evidence" value="ECO:0007669"/>
    <property type="project" value="UniProtKB-KW"/>
</dbReference>
<dbReference type="EC" id="2.1.1.72" evidence="2"/>
<dbReference type="PRINTS" id="PR00507">
    <property type="entry name" value="N12N6MTFRASE"/>
</dbReference>
<dbReference type="InterPro" id="IPR003356">
    <property type="entry name" value="DNA_methylase_A-5"/>
</dbReference>
<dbReference type="GO" id="GO:0003677">
    <property type="term" value="F:DNA binding"/>
    <property type="evidence" value="ECO:0007669"/>
    <property type="project" value="UniProtKB-KW"/>
</dbReference>
<keyword evidence="5" id="KW-0949">S-adenosyl-L-methionine</keyword>
<dbReference type="InterPro" id="IPR051537">
    <property type="entry name" value="DNA_Adenine_Mtase"/>
</dbReference>
<dbReference type="GO" id="GO:0032259">
    <property type="term" value="P:methylation"/>
    <property type="evidence" value="ECO:0007669"/>
    <property type="project" value="UniProtKB-KW"/>
</dbReference>
<evidence type="ECO:0000259" key="11">
    <source>
        <dbReference type="Pfam" id="PF12161"/>
    </source>
</evidence>
<dbReference type="GO" id="GO:0008170">
    <property type="term" value="F:N-methyltransferase activity"/>
    <property type="evidence" value="ECO:0007669"/>
    <property type="project" value="InterPro"/>
</dbReference>
<dbReference type="PROSITE" id="PS00092">
    <property type="entry name" value="N6_MTASE"/>
    <property type="match status" value="1"/>
</dbReference>
<feature type="domain" description="Type I restriction modification DNA specificity" evidence="9">
    <location>
        <begin position="746"/>
        <end position="901"/>
    </location>
</feature>
<keyword evidence="3 12" id="KW-0489">Methyltransferase</keyword>
<dbReference type="AlphaFoldDB" id="A0A8E7B1X2"/>
<sequence length="915" mass="104574">MTTRITIQQLESYLWDAAVLLRGTIDAGDYKQFIMPLLFYKRLCDVFDEETQVALEESGGDTGYAAFPENHRFQIPPEAHWREIRKVSRDVGQALQVALRTIETANPDRLYGIFGDAQWTNKDRLSDATLRDLIEHFSSLELTVANLPEDELGNGYEYLIKKFADDSGHTAAEFYTNRTVVHLMTEMLQPQPGESIYDPTCGSGGMLLCSVAYLRHHGQEWRNVKLFGQERNLMTSSIARMNCFLHGIEDFRIERGDTLAEPKFVEGDKLKQFDVVLANPPYSIKQWDRSMFSQDPWGRNFLGTPPQGRADYAFWQHILASLSPKTGRCAILFPHGVLFRQEEAEMRKKLIEMDLIECVLGLGPNLFYNSPMEACVVICRNNKPKDRRGKILLINAVNDVTRERGQSYLNSEHIEKIAKTYHEFSEVEGFSKVITRKEILAKDGNLSIPLYISSLISKDGKGNKKEDNDLTDALNLWLKGLENIRLLLNIFFGEDNGNKVSITHSFKKGVPHHIPNDLLSNIEWEKLTIFNRSNWIKVSFKDVVTNVTETERNPECAKIERFIGLEHLEPGSIHVHSWGKVADGTTFTRRCHPGQVLFGKRRAYQRKIAVAEFDAVVSGDIYVFTHKDEQLLPEFLPFICMSDRFFQFAIETSSGSLSPRTSWNHLSDFQFDLPTIDQQQRIAEILWAMDHIFINYCVFFTNCIRSISSFIDEHFFSNEFPQTPLENLIISITPGKSVNGINEPAYNGEYGVLKVSAVGPNGFDHKENKRIIQSENFNPKFSVKSGDFLITRCNTKELVGRVCIVPDNYPSLMLCDKTLRIDFLKNLAEPKYIEYLLKSRNLRNQIESKAKGTGGGMKNITQEEIRSLIVPLPDIKIQKKLLKDILELEDLKSNLESGIQNINKLRKSMINFFIG</sequence>
<dbReference type="GO" id="GO:0009007">
    <property type="term" value="F:site-specific DNA-methyltransferase (adenine-specific) activity"/>
    <property type="evidence" value="ECO:0007669"/>
    <property type="project" value="UniProtKB-EC"/>
</dbReference>
<evidence type="ECO:0000256" key="7">
    <source>
        <dbReference type="ARBA" id="ARBA00023125"/>
    </source>
</evidence>
<dbReference type="InterPro" id="IPR002052">
    <property type="entry name" value="DNA_methylase_N6_adenine_CS"/>
</dbReference>
<keyword evidence="13" id="KW-1185">Reference proteome</keyword>
<dbReference type="InterPro" id="IPR029063">
    <property type="entry name" value="SAM-dependent_MTases_sf"/>
</dbReference>
<keyword evidence="7" id="KW-0238">DNA-binding</keyword>